<dbReference type="AlphaFoldDB" id="A0A975U354"/>
<accession>A0A975U354</accession>
<dbReference type="Pfam" id="PF09527">
    <property type="entry name" value="ATPase_gene1"/>
    <property type="match status" value="1"/>
</dbReference>
<feature type="compositionally biased region" description="Basic and acidic residues" evidence="1">
    <location>
        <begin position="24"/>
        <end position="35"/>
    </location>
</feature>
<name>A0A975U354_9PROT</name>
<keyword evidence="2" id="KW-1133">Transmembrane helix</keyword>
<organism evidence="3 4">
    <name type="scientific">Elioraea tepida</name>
    <dbReference type="NCBI Taxonomy" id="2843330"/>
    <lineage>
        <taxon>Bacteria</taxon>
        <taxon>Pseudomonadati</taxon>
        <taxon>Pseudomonadota</taxon>
        <taxon>Alphaproteobacteria</taxon>
        <taxon>Acetobacterales</taxon>
        <taxon>Elioraeaceae</taxon>
        <taxon>Elioraea</taxon>
    </lineage>
</organism>
<dbReference type="InterPro" id="IPR032820">
    <property type="entry name" value="ATPase_put"/>
</dbReference>
<evidence type="ECO:0000313" key="3">
    <source>
        <dbReference type="EMBL" id="QXM24739.1"/>
    </source>
</evidence>
<dbReference type="KEGG" id="elio:KO353_00120"/>
<feature type="region of interest" description="Disordered" evidence="1">
    <location>
        <begin position="21"/>
        <end position="41"/>
    </location>
</feature>
<dbReference type="Proteomes" id="UP000694001">
    <property type="component" value="Chromosome"/>
</dbReference>
<keyword evidence="2" id="KW-0472">Membrane</keyword>
<feature type="transmembrane region" description="Helical" evidence="2">
    <location>
        <begin position="75"/>
        <end position="95"/>
    </location>
</feature>
<reference evidence="3" key="1">
    <citation type="submission" date="2021-06" db="EMBL/GenBank/DDBJ databases">
        <title>Elioraea tepida, sp. nov., a moderately thermophilic aerobic anoxygenic phototrophic bacterium isolated from an alkaline siliceous hot spring mat community in Yellowstone National Park, WY, USA.</title>
        <authorList>
            <person name="Saini M.K."/>
            <person name="Yoshida S."/>
            <person name="Sebastian A."/>
            <person name="Hirose S."/>
            <person name="Hara E."/>
            <person name="Tamaki H."/>
            <person name="Soulier N.T."/>
            <person name="Albert I."/>
            <person name="Hanada S."/>
            <person name="Bryant D.A."/>
            <person name="Tank M."/>
        </authorList>
    </citation>
    <scope>NUCLEOTIDE SEQUENCE</scope>
    <source>
        <strain evidence="3">MS-P2</strain>
    </source>
</reference>
<feature type="transmembrane region" description="Helical" evidence="2">
    <location>
        <begin position="51"/>
        <end position="69"/>
    </location>
</feature>
<evidence type="ECO:0000256" key="1">
    <source>
        <dbReference type="SAM" id="MobiDB-lite"/>
    </source>
</evidence>
<dbReference type="RefSeq" id="WP_218285796.1">
    <property type="nucleotide sequence ID" value="NZ_CP076448.1"/>
</dbReference>
<keyword evidence="4" id="KW-1185">Reference proteome</keyword>
<sequence length="99" mass="10181">MEDPAKAGDQASFEARLQAARARQGLDKPKRRADAKGAGGWGLGMRAGLEVASALAVGVGLGLALDAWAGTRPVFLVVGLFLGGAAGVSNVYRLMMGRR</sequence>
<dbReference type="EMBL" id="CP076448">
    <property type="protein sequence ID" value="QXM24739.1"/>
    <property type="molecule type" value="Genomic_DNA"/>
</dbReference>
<protein>
    <submittedName>
        <fullName evidence="3">AtpZ/AtpI family protein</fullName>
    </submittedName>
</protein>
<evidence type="ECO:0000313" key="4">
    <source>
        <dbReference type="Proteomes" id="UP000694001"/>
    </source>
</evidence>
<evidence type="ECO:0000256" key="2">
    <source>
        <dbReference type="SAM" id="Phobius"/>
    </source>
</evidence>
<gene>
    <name evidence="3" type="ORF">KO353_00120</name>
</gene>
<proteinExistence type="predicted"/>
<keyword evidence="2" id="KW-0812">Transmembrane</keyword>